<dbReference type="RefSeq" id="WP_025068144.1">
    <property type="nucleotide sequence ID" value="NZ_UGTM01000001.1"/>
</dbReference>
<evidence type="ECO:0000259" key="1">
    <source>
        <dbReference type="Pfam" id="PF00082"/>
    </source>
</evidence>
<dbReference type="InterPro" id="IPR036852">
    <property type="entry name" value="Peptidase_S8/S53_dom_sf"/>
</dbReference>
<dbReference type="InterPro" id="IPR034074">
    <property type="entry name" value="Y4bN_pept_dom"/>
</dbReference>
<reference evidence="2 3" key="1">
    <citation type="submission" date="2018-06" db="EMBL/GenBank/DDBJ databases">
        <authorList>
            <consortium name="Pathogen Informatics"/>
            <person name="Doyle S."/>
        </authorList>
    </citation>
    <scope>NUCLEOTIDE SEQUENCE [LARGE SCALE GENOMIC DNA]</scope>
    <source>
        <strain evidence="2 3">NCTC13067</strain>
    </source>
</reference>
<feature type="domain" description="Peptidase S8/S53" evidence="1">
    <location>
        <begin position="258"/>
        <end position="535"/>
    </location>
</feature>
<dbReference type="Pfam" id="PF00082">
    <property type="entry name" value="Peptidase_S8"/>
    <property type="match status" value="1"/>
</dbReference>
<protein>
    <submittedName>
        <fullName evidence="2">Type VII secretion-associated serine protease mycosin</fullName>
    </submittedName>
</protein>
<keyword evidence="2" id="KW-0378">Hydrolase</keyword>
<sequence length="773" mass="86576">MKTLPIQLVHTREEQDRFLKEGMGDNKLPKWATQETVSNHAAMMSEIFRAVKQKFDTREDDGLPIMMIATLDEHATARKSFRANVRAVFDIREKRNVLGKESHRGLLVKVDNRADLHRINERVSQASQAIASQDRICGVAVIDNLRLFRPTVDNDIKGGTLKVRMVNYHDERLNNLSESLICRFGEQIGVTIRRLNYTNDLRLFAVENANPGIVASLATMDSVISVKKMPYFELSFSPEPYNTEIEVQSPQNGESYPSVGLLDSGVAAIPHLLSWIVGDDQNIAGLEETDINRRHGTSVAAIINYGDALQGTEWTGTCPSMITSCIVNTDEHTMHISEEEMIEHIKTAISANPEVKVWNLSQGSTIEVSDDDFSDFAVTLDSIQKEKHILICKSGGNIRNENPERTRITQGADSLMSLVVGSIAHEKINAHDLEEGSRSPFSRIGYAPAGITKPDLVHYGGNAVTGIYTFSETGYQTDIFKGTSHATPRVTSLAANLGYRLEHFDPLLVRALLIHSAGFTRLEGYDNDSLRQELGFGKPAVLGDILYNDSDEFTMVLSPDFNGQDYQIQDIPFPEELIDENGHFEGEITVTVVTEPIFKSGEGNEYCQSDVQILLQTYDKITYVVLGAAGVPSTYRNSFRLAEPENVLVKSRYSKPSFRSMDASLRTIICSEDYHPIKKYHINLSQMIPSEKEKCLRKGRHWGMSIKATYRDSTRADKEDGQNVEDVKAVVILTIHDPKRRGITYDRCMAQLSARNFTHNDIAVRQNLNIVNE</sequence>
<proteinExistence type="predicted"/>
<dbReference type="GO" id="GO:0006508">
    <property type="term" value="P:proteolysis"/>
    <property type="evidence" value="ECO:0007669"/>
    <property type="project" value="UniProtKB-KW"/>
</dbReference>
<name>A0A379E1D1_9BACT</name>
<evidence type="ECO:0000313" key="2">
    <source>
        <dbReference type="EMBL" id="SUB86537.1"/>
    </source>
</evidence>
<dbReference type="InterPro" id="IPR000209">
    <property type="entry name" value="Peptidase_S8/S53_dom"/>
</dbReference>
<dbReference type="EMBL" id="UGTM01000001">
    <property type="protein sequence ID" value="SUB86537.1"/>
    <property type="molecule type" value="Genomic_DNA"/>
</dbReference>
<accession>A0A379E1D1</accession>
<dbReference type="Gene3D" id="3.40.50.200">
    <property type="entry name" value="Peptidase S8/S53 domain"/>
    <property type="match status" value="1"/>
</dbReference>
<dbReference type="SUPFAM" id="SSF52743">
    <property type="entry name" value="Subtilisin-like"/>
    <property type="match status" value="1"/>
</dbReference>
<dbReference type="AlphaFoldDB" id="A0A379E1D1"/>
<dbReference type="GO" id="GO:0004252">
    <property type="term" value="F:serine-type endopeptidase activity"/>
    <property type="evidence" value="ECO:0007669"/>
    <property type="project" value="InterPro"/>
</dbReference>
<gene>
    <name evidence="2" type="ORF">NCTC13067_00176</name>
</gene>
<dbReference type="CDD" id="cd04847">
    <property type="entry name" value="Peptidases_S8_Subtilisin_like_2"/>
    <property type="match status" value="1"/>
</dbReference>
<dbReference type="Proteomes" id="UP000255469">
    <property type="component" value="Unassembled WGS sequence"/>
</dbReference>
<evidence type="ECO:0000313" key="3">
    <source>
        <dbReference type="Proteomes" id="UP000255469"/>
    </source>
</evidence>
<organism evidence="2 3">
    <name type="scientific">Prevotella denticola</name>
    <dbReference type="NCBI Taxonomy" id="28129"/>
    <lineage>
        <taxon>Bacteria</taxon>
        <taxon>Pseudomonadati</taxon>
        <taxon>Bacteroidota</taxon>
        <taxon>Bacteroidia</taxon>
        <taxon>Bacteroidales</taxon>
        <taxon>Prevotellaceae</taxon>
        <taxon>Prevotella</taxon>
    </lineage>
</organism>
<keyword evidence="2" id="KW-0645">Protease</keyword>